<accession>A0A1U7R738</accession>
<dbReference type="Gene3D" id="3.30.40.10">
    <property type="entry name" value="Zinc/RING finger domain, C3HC4 (zinc finger)"/>
    <property type="match status" value="1"/>
</dbReference>
<evidence type="ECO:0000256" key="7">
    <source>
        <dbReference type="SAM" id="Coils"/>
    </source>
</evidence>
<evidence type="ECO:0000256" key="3">
    <source>
        <dbReference type="ARBA" id="ARBA00022771"/>
    </source>
</evidence>
<dbReference type="PROSITE" id="PS00518">
    <property type="entry name" value="ZF_RING_1"/>
    <property type="match status" value="1"/>
</dbReference>
<dbReference type="Pfam" id="PF15227">
    <property type="entry name" value="zf-C3HC4_4"/>
    <property type="match status" value="1"/>
</dbReference>
<evidence type="ECO:0000256" key="1">
    <source>
        <dbReference type="ARBA" id="ARBA00022588"/>
    </source>
</evidence>
<dbReference type="InParanoid" id="A0A1U7R738"/>
<dbReference type="CDD" id="cd19835">
    <property type="entry name" value="Bbox2_TRIM65_C-IV"/>
    <property type="match status" value="1"/>
</dbReference>
<gene>
    <name evidence="12" type="primary">LOC102377470</name>
</gene>
<dbReference type="Pfam" id="PF25600">
    <property type="entry name" value="TRIM_CC"/>
    <property type="match status" value="2"/>
</dbReference>
<feature type="domain" description="B30.2/SPRY" evidence="10">
    <location>
        <begin position="328"/>
        <end position="525"/>
    </location>
</feature>
<dbReference type="AlphaFoldDB" id="A0A1U7R738"/>
<dbReference type="GeneID" id="102377470"/>
<name>A0A1U7R738_ALLSI</name>
<evidence type="ECO:0000259" key="8">
    <source>
        <dbReference type="PROSITE" id="PS50089"/>
    </source>
</evidence>
<dbReference type="KEGG" id="asn:102377470"/>
<dbReference type="GO" id="GO:0005737">
    <property type="term" value="C:cytoplasm"/>
    <property type="evidence" value="ECO:0007669"/>
    <property type="project" value="UniProtKB-ARBA"/>
</dbReference>
<dbReference type="InterPro" id="IPR003877">
    <property type="entry name" value="SPRY_dom"/>
</dbReference>
<dbReference type="SUPFAM" id="SSF49899">
    <property type="entry name" value="Concanavalin A-like lectins/glucanases"/>
    <property type="match status" value="2"/>
</dbReference>
<dbReference type="InterPro" id="IPR013083">
    <property type="entry name" value="Znf_RING/FYVE/PHD"/>
</dbReference>
<reference evidence="12" key="1">
    <citation type="submission" date="2025-08" db="UniProtKB">
        <authorList>
            <consortium name="RefSeq"/>
        </authorList>
    </citation>
    <scope>IDENTIFICATION</scope>
</reference>
<feature type="coiled-coil region" evidence="7">
    <location>
        <begin position="623"/>
        <end position="657"/>
    </location>
</feature>
<evidence type="ECO:0000313" key="12">
    <source>
        <dbReference type="RefSeq" id="XP_006018418.2"/>
    </source>
</evidence>
<dbReference type="PROSITE" id="PS50188">
    <property type="entry name" value="B302_SPRY"/>
    <property type="match status" value="2"/>
</dbReference>
<organism evidence="11 12">
    <name type="scientific">Alligator sinensis</name>
    <name type="common">Chinese alligator</name>
    <dbReference type="NCBI Taxonomy" id="38654"/>
    <lineage>
        <taxon>Eukaryota</taxon>
        <taxon>Metazoa</taxon>
        <taxon>Chordata</taxon>
        <taxon>Craniata</taxon>
        <taxon>Vertebrata</taxon>
        <taxon>Euteleostomi</taxon>
        <taxon>Archelosauria</taxon>
        <taxon>Archosauria</taxon>
        <taxon>Crocodylia</taxon>
        <taxon>Alligatoridae</taxon>
        <taxon>Alligatorinae</taxon>
        <taxon>Alligator</taxon>
    </lineage>
</organism>
<proteinExistence type="predicted"/>
<evidence type="ECO:0000256" key="4">
    <source>
        <dbReference type="ARBA" id="ARBA00022833"/>
    </source>
</evidence>
<keyword evidence="4" id="KW-0862">Zinc</keyword>
<keyword evidence="7" id="KW-0175">Coiled coil</keyword>
<dbReference type="InterPro" id="IPR058030">
    <property type="entry name" value="TRIM8/14/16/25/29/45/65_CC"/>
</dbReference>
<dbReference type="Gene3D" id="3.30.160.60">
    <property type="entry name" value="Classic Zinc Finger"/>
    <property type="match status" value="2"/>
</dbReference>
<feature type="domain" description="B box-type" evidence="9">
    <location>
        <begin position="509"/>
        <end position="550"/>
    </location>
</feature>
<evidence type="ECO:0000259" key="9">
    <source>
        <dbReference type="PROSITE" id="PS50119"/>
    </source>
</evidence>
<dbReference type="Proteomes" id="UP000189705">
    <property type="component" value="Unplaced"/>
</dbReference>
<dbReference type="InterPro" id="IPR051051">
    <property type="entry name" value="E3_ubiq-ligase_TRIM/RNF"/>
</dbReference>
<dbReference type="CDD" id="cd19769">
    <property type="entry name" value="Bbox2_TRIM16-like"/>
    <property type="match status" value="1"/>
</dbReference>
<dbReference type="InterPro" id="IPR001841">
    <property type="entry name" value="Znf_RING"/>
</dbReference>
<keyword evidence="1" id="KW-0399">Innate immunity</keyword>
<dbReference type="InterPro" id="IPR001870">
    <property type="entry name" value="B30.2/SPRY"/>
</dbReference>
<dbReference type="SMART" id="SM00589">
    <property type="entry name" value="PRY"/>
    <property type="match status" value="1"/>
</dbReference>
<dbReference type="InterPro" id="IPR043136">
    <property type="entry name" value="B30.2/SPRY_sf"/>
</dbReference>
<evidence type="ECO:0000313" key="11">
    <source>
        <dbReference type="Proteomes" id="UP000189705"/>
    </source>
</evidence>
<dbReference type="SMART" id="SM00184">
    <property type="entry name" value="RING"/>
    <property type="match status" value="1"/>
</dbReference>
<dbReference type="InterPro" id="IPR017907">
    <property type="entry name" value="Znf_RING_CS"/>
</dbReference>
<feature type="domain" description="RING-type" evidence="8">
    <location>
        <begin position="15"/>
        <end position="63"/>
    </location>
</feature>
<evidence type="ECO:0000256" key="6">
    <source>
        <dbReference type="PROSITE-ProRule" id="PRU00024"/>
    </source>
</evidence>
<dbReference type="InterPro" id="IPR013320">
    <property type="entry name" value="ConA-like_dom_sf"/>
</dbReference>
<keyword evidence="3 6" id="KW-0863">Zinc-finger</keyword>
<dbReference type="PROSITE" id="PS50119">
    <property type="entry name" value="ZF_BBOX"/>
    <property type="match status" value="1"/>
</dbReference>
<dbReference type="PANTHER" id="PTHR25465:SF14">
    <property type="entry name" value="E3 UBIQUITIN-PROTEIN LIGASE TRIM65"/>
    <property type="match status" value="1"/>
</dbReference>
<dbReference type="SMART" id="SM00336">
    <property type="entry name" value="BBOX"/>
    <property type="match status" value="2"/>
</dbReference>
<dbReference type="PRINTS" id="PR01407">
    <property type="entry name" value="BUTYPHLNCDUF"/>
</dbReference>
<dbReference type="PROSITE" id="PS50089">
    <property type="entry name" value="ZF_RING_2"/>
    <property type="match status" value="1"/>
</dbReference>
<dbReference type="eggNOG" id="ENOG502SI5F">
    <property type="taxonomic scope" value="Eukaryota"/>
</dbReference>
<dbReference type="Pfam" id="PF00622">
    <property type="entry name" value="SPRY"/>
    <property type="match status" value="2"/>
</dbReference>
<dbReference type="SUPFAM" id="SSF57850">
    <property type="entry name" value="RING/U-box"/>
    <property type="match status" value="1"/>
</dbReference>
<dbReference type="GO" id="GO:0045087">
    <property type="term" value="P:innate immune response"/>
    <property type="evidence" value="ECO:0007669"/>
    <property type="project" value="UniProtKB-KW"/>
</dbReference>
<dbReference type="GO" id="GO:0008270">
    <property type="term" value="F:zinc ion binding"/>
    <property type="evidence" value="ECO:0007669"/>
    <property type="project" value="UniProtKB-KW"/>
</dbReference>
<evidence type="ECO:0000256" key="5">
    <source>
        <dbReference type="ARBA" id="ARBA00022859"/>
    </source>
</evidence>
<dbReference type="Pfam" id="PF00643">
    <property type="entry name" value="zf-B_box"/>
    <property type="match status" value="1"/>
</dbReference>
<dbReference type="SUPFAM" id="SSF57845">
    <property type="entry name" value="B-box zinc-binding domain"/>
    <property type="match status" value="2"/>
</dbReference>
<protein>
    <submittedName>
        <fullName evidence="12">Tripartite motif-containing protein 47</fullName>
    </submittedName>
</protein>
<dbReference type="InterPro" id="IPR006574">
    <property type="entry name" value="PRY"/>
</dbReference>
<dbReference type="Pfam" id="PF13765">
    <property type="entry name" value="PRY"/>
    <property type="match status" value="1"/>
</dbReference>
<feature type="coiled-coil region" evidence="7">
    <location>
        <begin position="149"/>
        <end position="219"/>
    </location>
</feature>
<evidence type="ECO:0000259" key="10">
    <source>
        <dbReference type="PROSITE" id="PS50188"/>
    </source>
</evidence>
<evidence type="ECO:0000256" key="2">
    <source>
        <dbReference type="ARBA" id="ARBA00022723"/>
    </source>
</evidence>
<dbReference type="RefSeq" id="XP_006018418.2">
    <property type="nucleotide sequence ID" value="XM_006018356.3"/>
</dbReference>
<dbReference type="InterPro" id="IPR000315">
    <property type="entry name" value="Znf_B-box"/>
</dbReference>
<keyword evidence="2" id="KW-0479">Metal-binding</keyword>
<dbReference type="InterPro" id="IPR003879">
    <property type="entry name" value="Butyrophylin_SPRY"/>
</dbReference>
<sequence length="965" mass="110062">MASLGSQKLEEKLVCSICLELFREAVTIPCGHNFCQKCISNHWDKQEKEDPQGEERFTCPDCRKGFKTRLELKKNVSLCSVVELVKAGEVQASSTDMKAPADRGKCPRHGRPLELYCQEEKVCICCVCTVKECRDHHRVLFEEERKKKQALLEEFLEKTQQEAAKIEEEKHKLEETTEDIKESSEKLKSGVLNKFALIIEALEKQRRQAVERIEQEQATALGQIAENWAQLEHQQATLSQHQEKARALLACTDGRIFLEDFLQLPSETLEALPAIEFNAASKVDPISKILTEVSRLLLEDLPKCLNPEVTGPETKEPMEPKVPTVLKAGPPLLEYELRAGLLKDHRDLTFDPDTANRHLQLSSHNQRASHPRSHNDQGQNQANRFELWQVLCTQGYGQGHHYWEVGLSSHSIVVGVTYKSIQRKKQDGGHKFNIGKDGSSWGLQIREECYLAWHNGQSLKVKEPLYKWIGVSLDCDIGCLSFYGIGDKMKLLHRFYCDFREPLYPVFWLCEGRTVILYLRPLDAYCRACPACVCPLCRAQDHRAHDVVPLEQERDLKEAQRPKILSDVENQLDELGVVIAQTRKTVELIKSTALKEKDIVSKLFAVATRALETFQKEVATFIEDDEQSMLAEAEEYLRQKEERRAKLAQCKQNLEQVSSTDALCFLQEFQALKIAAEENNSPGPSFQKELSFTKSSQVVCAVKELLVTACKSQWDQLLGKGADGAGFHDMQEVIAEPQLSDKPSNPACSETRDYFLKFAFIIDLDSDTADKFIQLFGTKGAKRVLNPIAYPESSTRFINCEQVLGENMMNRGNYYWEVEIIDGWVSIGVITDDFNSRESYDRGRLGRNEKSCCLQWNGQNYVAWFGGFESVIQQPFFHTIGVYLEYSEKALTFFGVKDSKMTCLQQLKVSRFKKGMFDPFQNKINHQFPSLFAYNLKPAFFLESVDAHLQLGPLKRDCVSVLKRR</sequence>
<dbReference type="SMART" id="SM00449">
    <property type="entry name" value="SPRY"/>
    <property type="match status" value="2"/>
</dbReference>
<dbReference type="Gene3D" id="2.60.120.920">
    <property type="match status" value="2"/>
</dbReference>
<keyword evidence="11" id="KW-1185">Reference proteome</keyword>
<feature type="domain" description="B30.2/SPRY" evidence="10">
    <location>
        <begin position="741"/>
        <end position="956"/>
    </location>
</feature>
<dbReference type="PANTHER" id="PTHR25465">
    <property type="entry name" value="B-BOX DOMAIN CONTAINING"/>
    <property type="match status" value="1"/>
</dbReference>
<keyword evidence="5" id="KW-0391">Immunity</keyword>